<proteinExistence type="predicted"/>
<name>A0A5M9JIP1_MONFR</name>
<sequence length="167" mass="18958">MGGIFISSLGLRERKLSTWNDDSHQYTQASSKFQTSTFSTKQPTCEQRRILQKINSFRGRMFESCRRRKIFTSFFSTCGPAPTRKPSCTSVQIVALLPPRIICQMKTFQQQKFRRGGGASFTARYGMEPPMDPGMDPLPFRSGAPAVEERHGKTALCTEYLHGYIFP</sequence>
<gene>
    <name evidence="1" type="ORF">EYC84_008304</name>
</gene>
<dbReference type="AlphaFoldDB" id="A0A5M9JIP1"/>
<organism evidence="1 2">
    <name type="scientific">Monilinia fructicola</name>
    <name type="common">Brown rot fungus</name>
    <name type="synonym">Ciboria fructicola</name>
    <dbReference type="NCBI Taxonomy" id="38448"/>
    <lineage>
        <taxon>Eukaryota</taxon>
        <taxon>Fungi</taxon>
        <taxon>Dikarya</taxon>
        <taxon>Ascomycota</taxon>
        <taxon>Pezizomycotina</taxon>
        <taxon>Leotiomycetes</taxon>
        <taxon>Helotiales</taxon>
        <taxon>Sclerotiniaceae</taxon>
        <taxon>Monilinia</taxon>
    </lineage>
</organism>
<accession>A0A5M9JIP1</accession>
<dbReference type="Proteomes" id="UP000322873">
    <property type="component" value="Unassembled WGS sequence"/>
</dbReference>
<evidence type="ECO:0000313" key="1">
    <source>
        <dbReference type="EMBL" id="KAA8567849.1"/>
    </source>
</evidence>
<comment type="caution">
    <text evidence="1">The sequence shown here is derived from an EMBL/GenBank/DDBJ whole genome shotgun (WGS) entry which is preliminary data.</text>
</comment>
<keyword evidence="2" id="KW-1185">Reference proteome</keyword>
<protein>
    <submittedName>
        <fullName evidence="1">Uncharacterized protein</fullName>
    </submittedName>
</protein>
<evidence type="ECO:0000313" key="2">
    <source>
        <dbReference type="Proteomes" id="UP000322873"/>
    </source>
</evidence>
<reference evidence="1 2" key="1">
    <citation type="submission" date="2019-06" db="EMBL/GenBank/DDBJ databases">
        <title>Genome Sequence of the Brown Rot Fungal Pathogen Monilinia fructicola.</title>
        <authorList>
            <person name="De Miccolis Angelini R.M."/>
            <person name="Landi L."/>
            <person name="Abate D."/>
            <person name="Pollastro S."/>
            <person name="Romanazzi G."/>
            <person name="Faretra F."/>
        </authorList>
    </citation>
    <scope>NUCLEOTIDE SEQUENCE [LARGE SCALE GENOMIC DNA]</scope>
    <source>
        <strain evidence="1 2">Mfrc123</strain>
    </source>
</reference>
<dbReference type="EMBL" id="VICG01000010">
    <property type="protein sequence ID" value="KAA8567849.1"/>
    <property type="molecule type" value="Genomic_DNA"/>
</dbReference>